<gene>
    <name evidence="2" type="ORF">FB566_1805</name>
</gene>
<comment type="caution">
    <text evidence="2">The sequence shown here is derived from an EMBL/GenBank/DDBJ whole genome shotgun (WGS) entry which is preliminary data.</text>
</comment>
<evidence type="ECO:0000256" key="1">
    <source>
        <dbReference type="SAM" id="SignalP"/>
    </source>
</evidence>
<dbReference type="RefSeq" id="WP_170183224.1">
    <property type="nucleotide sequence ID" value="NZ_JBHTGS010000001.1"/>
</dbReference>
<accession>A0A543AUR7</accession>
<dbReference type="Proteomes" id="UP000317043">
    <property type="component" value="Unassembled WGS sequence"/>
</dbReference>
<keyword evidence="3" id="KW-1185">Reference proteome</keyword>
<name>A0A543AUR7_9ACTN</name>
<evidence type="ECO:0000313" key="3">
    <source>
        <dbReference type="Proteomes" id="UP000317043"/>
    </source>
</evidence>
<evidence type="ECO:0000313" key="2">
    <source>
        <dbReference type="EMBL" id="TQL76281.1"/>
    </source>
</evidence>
<organism evidence="2 3">
    <name type="scientific">Stackebrandtia endophytica</name>
    <dbReference type="NCBI Taxonomy" id="1496996"/>
    <lineage>
        <taxon>Bacteria</taxon>
        <taxon>Bacillati</taxon>
        <taxon>Actinomycetota</taxon>
        <taxon>Actinomycetes</taxon>
        <taxon>Glycomycetales</taxon>
        <taxon>Glycomycetaceae</taxon>
        <taxon>Stackebrandtia</taxon>
    </lineage>
</organism>
<proteinExistence type="predicted"/>
<feature type="signal peptide" evidence="1">
    <location>
        <begin position="1"/>
        <end position="28"/>
    </location>
</feature>
<keyword evidence="1" id="KW-0732">Signal</keyword>
<sequence length="392" mass="41131">MPQLFTRFAATMAAAALVVTGLAGTAYANPTADAADHLTSTVTKELLAVSATVRPDLAKTADEDRTRITVTKEADNWAFGTAVITTPQGGDANPEGRLFLAEYDAGEWNVTFDGTADFISQSRDATVLTDAERSAFGPTEVTVNADFRTQMQLPWAVGQTWRMTGGLHGWSGAAHPWASLDFAGGDERVRAMRSGTAYTMCKGWVRVIHSGGFATDYYHLWNNINVNGAAVAAGAYLGDTGTDVTCGGAANGRHVHIGLRHNNAYTALNGSNIGKWVIESGGAAYQGSALHGSKRVYVGGSLYNYGSLGLTQGIVDANGYGSVNKRTGPGTGYGVAGSVSDGATVSISCSKNGTSHTGRWGTTSMWNRLTDGTWVSDAYLWTGSNGPVNGWC</sequence>
<dbReference type="InParanoid" id="A0A543AUR7"/>
<feature type="chain" id="PRO_5021958031" evidence="1">
    <location>
        <begin position="29"/>
        <end position="392"/>
    </location>
</feature>
<protein>
    <submittedName>
        <fullName evidence="2">Peptidase M23-like protein</fullName>
    </submittedName>
</protein>
<dbReference type="EMBL" id="VFOW01000001">
    <property type="protein sequence ID" value="TQL76281.1"/>
    <property type="molecule type" value="Genomic_DNA"/>
</dbReference>
<dbReference type="InterPro" id="IPR011055">
    <property type="entry name" value="Dup_hybrid_motif"/>
</dbReference>
<dbReference type="SUPFAM" id="SSF51261">
    <property type="entry name" value="Duplicated hybrid motif"/>
    <property type="match status" value="1"/>
</dbReference>
<reference evidence="2 3" key="1">
    <citation type="submission" date="2019-06" db="EMBL/GenBank/DDBJ databases">
        <title>Sequencing the genomes of 1000 actinobacteria strains.</title>
        <authorList>
            <person name="Klenk H.-P."/>
        </authorList>
    </citation>
    <scope>NUCLEOTIDE SEQUENCE [LARGE SCALE GENOMIC DNA]</scope>
    <source>
        <strain evidence="2 3">DSM 45928</strain>
    </source>
</reference>
<dbReference type="AlphaFoldDB" id="A0A543AUR7"/>
<dbReference type="Gene3D" id="2.70.70.10">
    <property type="entry name" value="Glucose Permease (Domain IIA)"/>
    <property type="match status" value="1"/>
</dbReference>